<dbReference type="GO" id="GO:0070573">
    <property type="term" value="F:metallodipeptidase activity"/>
    <property type="evidence" value="ECO:0007669"/>
    <property type="project" value="InterPro"/>
</dbReference>
<proteinExistence type="predicted"/>
<dbReference type="InterPro" id="IPR008257">
    <property type="entry name" value="Pept_M19"/>
</dbReference>
<reference evidence="1 2" key="1">
    <citation type="submission" date="2019-11" db="EMBL/GenBank/DDBJ databases">
        <authorList>
            <person name="Zheng R.K."/>
            <person name="Sun C.M."/>
        </authorList>
    </citation>
    <scope>NUCLEOTIDE SEQUENCE [LARGE SCALE GENOMIC DNA]</scope>
    <source>
        <strain evidence="1 2">WC007</strain>
    </source>
</reference>
<dbReference type="GO" id="GO:0006508">
    <property type="term" value="P:proteolysis"/>
    <property type="evidence" value="ECO:0007669"/>
    <property type="project" value="InterPro"/>
</dbReference>
<dbReference type="RefSeq" id="WP_158867646.1">
    <property type="nucleotide sequence ID" value="NZ_CP046401.1"/>
</dbReference>
<organism evidence="1 2">
    <name type="scientific">Maribellus comscasis</name>
    <dbReference type="NCBI Taxonomy" id="2681766"/>
    <lineage>
        <taxon>Bacteria</taxon>
        <taxon>Pseudomonadati</taxon>
        <taxon>Bacteroidota</taxon>
        <taxon>Bacteroidia</taxon>
        <taxon>Marinilabiliales</taxon>
        <taxon>Prolixibacteraceae</taxon>
        <taxon>Maribellus</taxon>
    </lineage>
</organism>
<dbReference type="Pfam" id="PF01244">
    <property type="entry name" value="Peptidase_M19"/>
    <property type="match status" value="1"/>
</dbReference>
<protein>
    <submittedName>
        <fullName evidence="1">Peptidase M19</fullName>
    </submittedName>
</protein>
<dbReference type="PANTHER" id="PTHR10443:SF12">
    <property type="entry name" value="DIPEPTIDASE"/>
    <property type="match status" value="1"/>
</dbReference>
<dbReference type="PROSITE" id="PS51365">
    <property type="entry name" value="RENAL_DIPEPTIDASE_2"/>
    <property type="match status" value="1"/>
</dbReference>
<sequence>MSNSSENKILCFDAHLDISMNAMEWNRDQRWTVQQIRESEKGMTDKPDRGRNTVSFPALRKGKIGLVVATQISRVVKPGSPIPGWYSQEQAWAQTQGQLEWYRTMEEAGEMKQITDAKSLEESLKLWENPNEKTPVCYVLSLEGADSIISMEHLVRAYNYGLRAIGPAHYGPGIYANGTDSSGRLNKKGMELLQTMEKLNMILDATHLNDDAFWHALEIYNGPVWASHNNCRKFVEHNRQFSDEMILELIRHKAVIGIALDAWMMVPNWIRGESTPKARNVTLEIMADNIDHICQLAGDSLHAGVGSDLDGAYGTEQCPWDLDTIADIQKLPGLLKNRGYKSVDIENIMHGNFIRFLKEYFGGKQLLV</sequence>
<dbReference type="PANTHER" id="PTHR10443">
    <property type="entry name" value="MICROSOMAL DIPEPTIDASE"/>
    <property type="match status" value="1"/>
</dbReference>
<name>A0A6I6JUF1_9BACT</name>
<gene>
    <name evidence="1" type="ORF">GM418_14835</name>
</gene>
<dbReference type="SUPFAM" id="SSF51556">
    <property type="entry name" value="Metallo-dependent hydrolases"/>
    <property type="match status" value="1"/>
</dbReference>
<dbReference type="Gene3D" id="3.20.20.140">
    <property type="entry name" value="Metal-dependent hydrolases"/>
    <property type="match status" value="1"/>
</dbReference>
<dbReference type="EMBL" id="CP046401">
    <property type="protein sequence ID" value="QGY44899.1"/>
    <property type="molecule type" value="Genomic_DNA"/>
</dbReference>
<evidence type="ECO:0000313" key="1">
    <source>
        <dbReference type="EMBL" id="QGY44899.1"/>
    </source>
</evidence>
<dbReference type="Proteomes" id="UP000428260">
    <property type="component" value="Chromosome"/>
</dbReference>
<dbReference type="InterPro" id="IPR032466">
    <property type="entry name" value="Metal_Hydrolase"/>
</dbReference>
<accession>A0A6I6JUF1</accession>
<keyword evidence="2" id="KW-1185">Reference proteome</keyword>
<dbReference type="AlphaFoldDB" id="A0A6I6JUF1"/>
<evidence type="ECO:0000313" key="2">
    <source>
        <dbReference type="Proteomes" id="UP000428260"/>
    </source>
</evidence>
<dbReference type="KEGG" id="mcos:GM418_14835"/>